<organism evidence="1">
    <name type="scientific">Cladocopium goreaui</name>
    <dbReference type="NCBI Taxonomy" id="2562237"/>
    <lineage>
        <taxon>Eukaryota</taxon>
        <taxon>Sar</taxon>
        <taxon>Alveolata</taxon>
        <taxon>Dinophyceae</taxon>
        <taxon>Suessiales</taxon>
        <taxon>Symbiodiniaceae</taxon>
        <taxon>Cladocopium</taxon>
    </lineage>
</organism>
<evidence type="ECO:0000313" key="2">
    <source>
        <dbReference type="EMBL" id="CAL1159606.1"/>
    </source>
</evidence>
<dbReference type="EMBL" id="CAMXCT020003780">
    <property type="protein sequence ID" value="CAL1159606.1"/>
    <property type="molecule type" value="Genomic_DNA"/>
</dbReference>
<reference evidence="2" key="2">
    <citation type="submission" date="2024-04" db="EMBL/GenBank/DDBJ databases">
        <authorList>
            <person name="Chen Y."/>
            <person name="Shah S."/>
            <person name="Dougan E. K."/>
            <person name="Thang M."/>
            <person name="Chan C."/>
        </authorList>
    </citation>
    <scope>NUCLEOTIDE SEQUENCE [LARGE SCALE GENOMIC DNA]</scope>
</reference>
<dbReference type="Proteomes" id="UP001152797">
    <property type="component" value="Unassembled WGS sequence"/>
</dbReference>
<evidence type="ECO:0000313" key="3">
    <source>
        <dbReference type="Proteomes" id="UP001152797"/>
    </source>
</evidence>
<dbReference type="AlphaFoldDB" id="A0A9P1D9I3"/>
<protein>
    <submittedName>
        <fullName evidence="1">Uncharacterized protein</fullName>
    </submittedName>
</protein>
<reference evidence="1" key="1">
    <citation type="submission" date="2022-10" db="EMBL/GenBank/DDBJ databases">
        <authorList>
            <person name="Chen Y."/>
            <person name="Dougan E. K."/>
            <person name="Chan C."/>
            <person name="Rhodes N."/>
            <person name="Thang M."/>
        </authorList>
    </citation>
    <scope>NUCLEOTIDE SEQUENCE</scope>
</reference>
<gene>
    <name evidence="1" type="ORF">C1SCF055_LOCUS31888</name>
</gene>
<proteinExistence type="predicted"/>
<accession>A0A9P1D9I3</accession>
<comment type="caution">
    <text evidence="1">The sequence shown here is derived from an EMBL/GenBank/DDBJ whole genome shotgun (WGS) entry which is preliminary data.</text>
</comment>
<dbReference type="EMBL" id="CAMXCT030003780">
    <property type="protein sequence ID" value="CAL4793543.1"/>
    <property type="molecule type" value="Genomic_DNA"/>
</dbReference>
<evidence type="ECO:0000313" key="1">
    <source>
        <dbReference type="EMBL" id="CAI4006231.1"/>
    </source>
</evidence>
<dbReference type="EMBL" id="CAMXCT010003780">
    <property type="protein sequence ID" value="CAI4006231.1"/>
    <property type="molecule type" value="Genomic_DNA"/>
</dbReference>
<keyword evidence="3" id="KW-1185">Reference proteome</keyword>
<sequence length="140" mass="15412">MQDKLTWALPRADGCSRYSLPVFADGTRNARASADLAGALIQQKMWQRGARSLILHGPPKLCQFLQECYFAGGLYEYDVVSMPKLCGTPDHVFEVQIVKKETDVPASTRSRGTKLVREHADGCKAVLSDLSETEPKVGLT</sequence>
<name>A0A9P1D9I3_9DINO</name>